<dbReference type="GeneID" id="132803986"/>
<dbReference type="PANTHER" id="PTHR31087">
    <property type="match status" value="1"/>
</dbReference>
<comment type="similarity">
    <text evidence="1">Belongs to the LOR family.</text>
</comment>
<evidence type="ECO:0000313" key="3">
    <source>
        <dbReference type="RefSeq" id="XP_060673849.1"/>
    </source>
</evidence>
<proteinExistence type="inferred from homology"/>
<dbReference type="InterPro" id="IPR007612">
    <property type="entry name" value="LOR"/>
</dbReference>
<dbReference type="Proteomes" id="UP001652623">
    <property type="component" value="Chromosome 6"/>
</dbReference>
<keyword evidence="2" id="KW-1185">Reference proteome</keyword>
<dbReference type="InterPro" id="IPR038595">
    <property type="entry name" value="LOR_sf"/>
</dbReference>
<dbReference type="Gene3D" id="2.40.160.200">
    <property type="entry name" value="LURP1-related"/>
    <property type="match status" value="1"/>
</dbReference>
<evidence type="ECO:0000256" key="1">
    <source>
        <dbReference type="ARBA" id="ARBA00005437"/>
    </source>
</evidence>
<organism evidence="2 3">
    <name type="scientific">Ziziphus jujuba</name>
    <name type="common">Chinese jujube</name>
    <name type="synonym">Ziziphus sativa</name>
    <dbReference type="NCBI Taxonomy" id="326968"/>
    <lineage>
        <taxon>Eukaryota</taxon>
        <taxon>Viridiplantae</taxon>
        <taxon>Streptophyta</taxon>
        <taxon>Embryophyta</taxon>
        <taxon>Tracheophyta</taxon>
        <taxon>Spermatophyta</taxon>
        <taxon>Magnoliopsida</taxon>
        <taxon>eudicotyledons</taxon>
        <taxon>Gunneridae</taxon>
        <taxon>Pentapetalae</taxon>
        <taxon>rosids</taxon>
        <taxon>fabids</taxon>
        <taxon>Rosales</taxon>
        <taxon>Rhamnaceae</taxon>
        <taxon>Paliureae</taxon>
        <taxon>Ziziphus</taxon>
    </lineage>
</organism>
<name>A0ABM4AAT9_ZIZJJ</name>
<dbReference type="InterPro" id="IPR025659">
    <property type="entry name" value="Tubby-like_C"/>
</dbReference>
<evidence type="ECO:0000313" key="2">
    <source>
        <dbReference type="Proteomes" id="UP001652623"/>
    </source>
</evidence>
<sequence length="156" mass="17449">MASPNAPFLSNGAVSIINPQYCASSQMDLAVARKVKILSFGNFFVIDINDNIIFKVEGAFLSFHARRVLLDPAGNPIVTLQNKKMSAHHRWEAYRGDGTDSSNLLFSAKRPSMFQFKRELDVFLARNTEQNVCDFKVKGSWLKRSCVIYAGESSPL</sequence>
<dbReference type="PANTHER" id="PTHR31087:SF162">
    <property type="entry name" value="PROTEIN LURP-ONE-RELATED 10-LIKE"/>
    <property type="match status" value="1"/>
</dbReference>
<accession>A0ABM4AAT9</accession>
<reference evidence="3" key="1">
    <citation type="submission" date="2025-08" db="UniProtKB">
        <authorList>
            <consortium name="RefSeq"/>
        </authorList>
    </citation>
    <scope>IDENTIFICATION</scope>
    <source>
        <tissue evidence="3">Seedling</tissue>
    </source>
</reference>
<dbReference type="SUPFAM" id="SSF54518">
    <property type="entry name" value="Tubby C-terminal domain-like"/>
    <property type="match status" value="1"/>
</dbReference>
<protein>
    <submittedName>
        <fullName evidence="3">Protein LURP-one-related 15-like</fullName>
    </submittedName>
</protein>
<dbReference type="Pfam" id="PF04525">
    <property type="entry name" value="LOR"/>
    <property type="match status" value="1"/>
</dbReference>
<gene>
    <name evidence="3" type="primary">LOC132803986</name>
</gene>
<dbReference type="RefSeq" id="XP_060673849.1">
    <property type="nucleotide sequence ID" value="XM_060817866.1"/>
</dbReference>